<keyword evidence="1" id="KW-0175">Coiled coil</keyword>
<accession>A0A9D1A565</accession>
<evidence type="ECO:0000256" key="2">
    <source>
        <dbReference type="SAM" id="Phobius"/>
    </source>
</evidence>
<evidence type="ECO:0000256" key="1">
    <source>
        <dbReference type="SAM" id="Coils"/>
    </source>
</evidence>
<keyword evidence="2" id="KW-0812">Transmembrane</keyword>
<reference evidence="4" key="2">
    <citation type="journal article" date="2021" name="PeerJ">
        <title>Extensive microbial diversity within the chicken gut microbiome revealed by metagenomics and culture.</title>
        <authorList>
            <person name="Gilroy R."/>
            <person name="Ravi A."/>
            <person name="Getino M."/>
            <person name="Pursley I."/>
            <person name="Horton D.L."/>
            <person name="Alikhan N.F."/>
            <person name="Baker D."/>
            <person name="Gharbi K."/>
            <person name="Hall N."/>
            <person name="Watson M."/>
            <person name="Adriaenssens E.M."/>
            <person name="Foster-Nyarko E."/>
            <person name="Jarju S."/>
            <person name="Secka A."/>
            <person name="Antonio M."/>
            <person name="Oren A."/>
            <person name="Chaudhuri R.R."/>
            <person name="La Ragione R."/>
            <person name="Hildebrand F."/>
            <person name="Pallen M.J."/>
        </authorList>
    </citation>
    <scope>NUCLEOTIDE SEQUENCE</scope>
    <source>
        <strain evidence="4">CHK180-2868</strain>
    </source>
</reference>
<gene>
    <name evidence="4" type="ORF">IAB28_07035</name>
</gene>
<dbReference type="InterPro" id="IPR038729">
    <property type="entry name" value="Rad50/SbcC_AAA"/>
</dbReference>
<keyword evidence="2" id="KW-1133">Transmembrane helix</keyword>
<protein>
    <submittedName>
        <fullName evidence="4">AAA family ATPase</fullName>
    </submittedName>
</protein>
<dbReference type="SUPFAM" id="SSF52540">
    <property type="entry name" value="P-loop containing nucleoside triphosphate hydrolases"/>
    <property type="match status" value="1"/>
</dbReference>
<evidence type="ECO:0000313" key="5">
    <source>
        <dbReference type="Proteomes" id="UP000824250"/>
    </source>
</evidence>
<dbReference type="GO" id="GO:0006302">
    <property type="term" value="P:double-strand break repair"/>
    <property type="evidence" value="ECO:0007669"/>
    <property type="project" value="InterPro"/>
</dbReference>
<feature type="domain" description="Rad50/SbcC-type AAA" evidence="3">
    <location>
        <begin position="5"/>
        <end position="228"/>
    </location>
</feature>
<keyword evidence="2" id="KW-0472">Membrane</keyword>
<name>A0A9D1A565_9FIRM</name>
<organism evidence="4 5">
    <name type="scientific">Candidatus Copromonas faecavium</name>
    <name type="common">nom. illeg.</name>
    <dbReference type="NCBI Taxonomy" id="2840740"/>
    <lineage>
        <taxon>Bacteria</taxon>
        <taxon>Bacillati</taxon>
        <taxon>Bacillota</taxon>
        <taxon>Clostridia</taxon>
        <taxon>Lachnospirales</taxon>
        <taxon>Lachnospiraceae</taxon>
        <taxon>Candidatus Copromonas (nom. illeg.)</taxon>
    </lineage>
</organism>
<reference evidence="4" key="1">
    <citation type="submission" date="2020-10" db="EMBL/GenBank/DDBJ databases">
        <authorList>
            <person name="Gilroy R."/>
        </authorList>
    </citation>
    <scope>NUCLEOTIDE SEQUENCE</scope>
    <source>
        <strain evidence="4">CHK180-2868</strain>
    </source>
</reference>
<feature type="coiled-coil region" evidence="1">
    <location>
        <begin position="225"/>
        <end position="252"/>
    </location>
</feature>
<dbReference type="PANTHER" id="PTHR41259:SF1">
    <property type="entry name" value="DOUBLE-STRAND BREAK REPAIR RAD50 ATPASE, PUTATIVE-RELATED"/>
    <property type="match status" value="1"/>
</dbReference>
<evidence type="ECO:0000259" key="3">
    <source>
        <dbReference type="Pfam" id="PF13476"/>
    </source>
</evidence>
<dbReference type="Gene3D" id="3.40.50.300">
    <property type="entry name" value="P-loop containing nucleotide triphosphate hydrolases"/>
    <property type="match status" value="2"/>
</dbReference>
<dbReference type="PANTHER" id="PTHR41259">
    <property type="entry name" value="DOUBLE-STRAND BREAK REPAIR RAD50 ATPASE, PUTATIVE-RELATED"/>
    <property type="match status" value="1"/>
</dbReference>
<dbReference type="InterPro" id="IPR027417">
    <property type="entry name" value="P-loop_NTPase"/>
</dbReference>
<dbReference type="Proteomes" id="UP000824250">
    <property type="component" value="Unassembled WGS sequence"/>
</dbReference>
<feature type="transmembrane region" description="Helical" evidence="2">
    <location>
        <begin position="292"/>
        <end position="316"/>
    </location>
</feature>
<evidence type="ECO:0000313" key="4">
    <source>
        <dbReference type="EMBL" id="HIR05705.1"/>
    </source>
</evidence>
<comment type="caution">
    <text evidence="4">The sequence shown here is derived from an EMBL/GenBank/DDBJ whole genome shotgun (WGS) entry which is preliminary data.</text>
</comment>
<dbReference type="Pfam" id="PF13476">
    <property type="entry name" value="AAA_23"/>
    <property type="match status" value="1"/>
</dbReference>
<dbReference type="GO" id="GO:0016887">
    <property type="term" value="F:ATP hydrolysis activity"/>
    <property type="evidence" value="ECO:0007669"/>
    <property type="project" value="InterPro"/>
</dbReference>
<dbReference type="EMBL" id="DVGC01000038">
    <property type="protein sequence ID" value="HIR05705.1"/>
    <property type="molecule type" value="Genomic_DNA"/>
</dbReference>
<feature type="transmembrane region" description="Helical" evidence="2">
    <location>
        <begin position="328"/>
        <end position="353"/>
    </location>
</feature>
<sequence>MKLLELHIEGFGKFHNKTISFHDGMNVIYGKNEAGKSTLHTFIRGMLFGIERGRGRAAKSDLYSRFEPWENSGTYEGWLRLESGGTIYRLERRFRRDSKTFQVINETLGREEEPTKALMDRILGGLNETTYNNTISIGQLKSATEDGMVNELKNYIANLNTTGNISLNITKATAFLRNQKRSLESNLVPDASKEFTSLLTEIRNLEAEIASPEYENQLSSLQKTREQVRGVIESTRAEKDELDEKLQKSKVLLSEHGFSDRRSVEACREQADGLYQIYTRTMRECGKKFRKVLAVLLLLLAIGGFGAAAFLALNGYPSGMLPQTGYTLPLFVPCLSMAGVAVICLGLSLLCLWKDKNYRQEMEDAKEKLGQILKQYLSDDAISSDSMIALRNRLDEFAALCDMVSRSEAAVKKYLEDINALQTRQSGCSEQIEKQQRTQWELEKKLERLSDCRMKARALKRVLAENDRIREESAAIDLAREVMTDLSSSIRDSFGLYLNKTASAYISGITGGIYDSMSIDENLSVFLNTRTRLVPLEQVSSGTIDQVYLALRLSAARLLQGDRKEAYPLIFDDSFTQYDDDRLHTVLDWLEKSYDGQLILFTCHRREAQMLRARQLPFHLIEI</sequence>
<proteinExistence type="predicted"/>
<dbReference type="AlphaFoldDB" id="A0A9D1A565"/>